<dbReference type="EMBL" id="JAXIOK010000014">
    <property type="protein sequence ID" value="KAK4755322.1"/>
    <property type="molecule type" value="Genomic_DNA"/>
</dbReference>
<accession>A0AAN7JY65</accession>
<gene>
    <name evidence="1" type="ORF">SAY87_009079</name>
</gene>
<comment type="caution">
    <text evidence="1">The sequence shown here is derived from an EMBL/GenBank/DDBJ whole genome shotgun (WGS) entry which is preliminary data.</text>
</comment>
<evidence type="ECO:0000313" key="1">
    <source>
        <dbReference type="EMBL" id="KAK4755322.1"/>
    </source>
</evidence>
<proteinExistence type="predicted"/>
<dbReference type="Proteomes" id="UP001345219">
    <property type="component" value="Chromosome 8"/>
</dbReference>
<dbReference type="AlphaFoldDB" id="A0AAN7JY65"/>
<protein>
    <submittedName>
        <fullName evidence="1">Uncharacterized protein</fullName>
    </submittedName>
</protein>
<organism evidence="1 2">
    <name type="scientific">Trapa incisa</name>
    <dbReference type="NCBI Taxonomy" id="236973"/>
    <lineage>
        <taxon>Eukaryota</taxon>
        <taxon>Viridiplantae</taxon>
        <taxon>Streptophyta</taxon>
        <taxon>Embryophyta</taxon>
        <taxon>Tracheophyta</taxon>
        <taxon>Spermatophyta</taxon>
        <taxon>Magnoliopsida</taxon>
        <taxon>eudicotyledons</taxon>
        <taxon>Gunneridae</taxon>
        <taxon>Pentapetalae</taxon>
        <taxon>rosids</taxon>
        <taxon>malvids</taxon>
        <taxon>Myrtales</taxon>
        <taxon>Lythraceae</taxon>
        <taxon>Trapa</taxon>
    </lineage>
</organism>
<name>A0AAN7JY65_9MYRT</name>
<reference evidence="1 2" key="1">
    <citation type="journal article" date="2023" name="Hortic Res">
        <title>Pangenome of water caltrop reveals structural variations and asymmetric subgenome divergence after allopolyploidization.</title>
        <authorList>
            <person name="Zhang X."/>
            <person name="Chen Y."/>
            <person name="Wang L."/>
            <person name="Yuan Y."/>
            <person name="Fang M."/>
            <person name="Shi L."/>
            <person name="Lu R."/>
            <person name="Comes H.P."/>
            <person name="Ma Y."/>
            <person name="Chen Y."/>
            <person name="Huang G."/>
            <person name="Zhou Y."/>
            <person name="Zheng Z."/>
            <person name="Qiu Y."/>
        </authorList>
    </citation>
    <scope>NUCLEOTIDE SEQUENCE [LARGE SCALE GENOMIC DNA]</scope>
    <source>
        <tissue evidence="1">Roots</tissue>
    </source>
</reference>
<sequence length="86" mass="9226">MDCTILTKMKCTLAGHNDDDVEYSAGEVPEAQVVITSETQPSAIDQIGRQQARGSEVLQDTAQQCRIITAVSGTCFSEVLFCSTPS</sequence>
<evidence type="ECO:0000313" key="2">
    <source>
        <dbReference type="Proteomes" id="UP001345219"/>
    </source>
</evidence>
<keyword evidence="2" id="KW-1185">Reference proteome</keyword>